<dbReference type="InterPro" id="IPR038717">
    <property type="entry name" value="Tc1-like_DDE_dom"/>
</dbReference>
<dbReference type="Gene3D" id="3.30.420.10">
    <property type="entry name" value="Ribonuclease H-like superfamily/Ribonuclease H"/>
    <property type="match status" value="1"/>
</dbReference>
<dbReference type="Proteomes" id="UP000324639">
    <property type="component" value="Chromosome Bgt_-09"/>
</dbReference>
<reference evidence="2 3" key="1">
    <citation type="submission" date="2018-08" db="EMBL/GenBank/DDBJ databases">
        <authorList>
            <person name="Muller C M."/>
        </authorList>
    </citation>
    <scope>NUCLEOTIDE SEQUENCE [LARGE SCALE GENOMIC DNA]</scope>
</reference>
<proteinExistence type="predicted"/>
<dbReference type="GO" id="GO:0003676">
    <property type="term" value="F:nucleic acid binding"/>
    <property type="evidence" value="ECO:0007669"/>
    <property type="project" value="InterPro"/>
</dbReference>
<dbReference type="EMBL" id="LR026992">
    <property type="protein sequence ID" value="VDB92987.1"/>
    <property type="molecule type" value="Genomic_DNA"/>
</dbReference>
<evidence type="ECO:0000259" key="1">
    <source>
        <dbReference type="Pfam" id="PF13358"/>
    </source>
</evidence>
<feature type="domain" description="Tc1-like transposase DDE" evidence="1">
    <location>
        <begin position="9"/>
        <end position="60"/>
    </location>
</feature>
<accession>A0A9X9MLY3</accession>
<sequence length="69" mass="7989">MVLMRSWLFVMQDNAATHTAASTMEDMSQRLTQPTFWPTNSPDLNPIDAVWNRVKDYNQRHHLNLGCGK</sequence>
<evidence type="ECO:0000313" key="3">
    <source>
        <dbReference type="Proteomes" id="UP000324639"/>
    </source>
</evidence>
<dbReference type="Pfam" id="PF13358">
    <property type="entry name" value="DDE_3"/>
    <property type="match status" value="1"/>
</dbReference>
<dbReference type="AlphaFoldDB" id="A0A9X9MLY3"/>
<gene>
    <name evidence="2" type="ORF">BGT96224V316_LOCUS6743</name>
</gene>
<dbReference type="InterPro" id="IPR036397">
    <property type="entry name" value="RNaseH_sf"/>
</dbReference>
<evidence type="ECO:0000313" key="2">
    <source>
        <dbReference type="EMBL" id="VDB92987.1"/>
    </source>
</evidence>
<keyword evidence="3" id="KW-1185">Reference proteome</keyword>
<protein>
    <submittedName>
        <fullName evidence="2">Bgt-51444</fullName>
    </submittedName>
</protein>
<organism evidence="2 3">
    <name type="scientific">Blumeria graminis f. sp. tritici</name>
    <dbReference type="NCBI Taxonomy" id="62690"/>
    <lineage>
        <taxon>Eukaryota</taxon>
        <taxon>Fungi</taxon>
        <taxon>Dikarya</taxon>
        <taxon>Ascomycota</taxon>
        <taxon>Pezizomycotina</taxon>
        <taxon>Leotiomycetes</taxon>
        <taxon>Erysiphales</taxon>
        <taxon>Erysiphaceae</taxon>
        <taxon>Blumeria</taxon>
    </lineage>
</organism>
<name>A0A9X9MLY3_BLUGR</name>